<gene>
    <name evidence="8" type="primary">yifK_1</name>
    <name evidence="8" type="ORF">NCTC11801_04429</name>
</gene>
<feature type="transmembrane region" description="Helical" evidence="6">
    <location>
        <begin position="81"/>
        <end position="100"/>
    </location>
</feature>
<dbReference type="GO" id="GO:0055085">
    <property type="term" value="P:transmembrane transport"/>
    <property type="evidence" value="ECO:0007669"/>
    <property type="project" value="InterPro"/>
</dbReference>
<evidence type="ECO:0000313" key="9">
    <source>
        <dbReference type="Proteomes" id="UP000254208"/>
    </source>
</evidence>
<dbReference type="Proteomes" id="UP000254208">
    <property type="component" value="Unassembled WGS sequence"/>
</dbReference>
<evidence type="ECO:0000256" key="6">
    <source>
        <dbReference type="SAM" id="Phobius"/>
    </source>
</evidence>
<feature type="transmembrane region" description="Helical" evidence="6">
    <location>
        <begin position="53"/>
        <end position="75"/>
    </location>
</feature>
<evidence type="ECO:0000256" key="3">
    <source>
        <dbReference type="ARBA" id="ARBA00022692"/>
    </source>
</evidence>
<keyword evidence="3 6" id="KW-0812">Transmembrane</keyword>
<feature type="domain" description="Amino acid permease/ SLC12A" evidence="7">
    <location>
        <begin position="6"/>
        <end position="103"/>
    </location>
</feature>
<dbReference type="InterPro" id="IPR004841">
    <property type="entry name" value="AA-permease/SLC12A_dom"/>
</dbReference>
<reference evidence="8 9" key="1">
    <citation type="submission" date="2018-06" db="EMBL/GenBank/DDBJ databases">
        <authorList>
            <consortium name="Pathogen Informatics"/>
            <person name="Doyle S."/>
        </authorList>
    </citation>
    <scope>NUCLEOTIDE SEQUENCE [LARGE SCALE GENOMIC DNA]</scope>
    <source>
        <strain evidence="8 9">NCTC11801</strain>
    </source>
</reference>
<keyword evidence="4 6" id="KW-1133">Transmembrane helix</keyword>
<accession>A0A379FXG9</accession>
<proteinExistence type="predicted"/>
<organism evidence="8 9">
    <name type="scientific">Providencia rettgeri</name>
    <dbReference type="NCBI Taxonomy" id="587"/>
    <lineage>
        <taxon>Bacteria</taxon>
        <taxon>Pseudomonadati</taxon>
        <taxon>Pseudomonadota</taxon>
        <taxon>Gammaproteobacteria</taxon>
        <taxon>Enterobacterales</taxon>
        <taxon>Morganellaceae</taxon>
        <taxon>Providencia</taxon>
    </lineage>
</organism>
<feature type="transmembrane region" description="Helical" evidence="6">
    <location>
        <begin position="12"/>
        <end position="32"/>
    </location>
</feature>
<evidence type="ECO:0000313" key="8">
    <source>
        <dbReference type="EMBL" id="SUC33405.1"/>
    </source>
</evidence>
<evidence type="ECO:0000256" key="5">
    <source>
        <dbReference type="ARBA" id="ARBA00023136"/>
    </source>
</evidence>
<comment type="subcellular location">
    <subcellularLocation>
        <location evidence="1">Membrane</location>
        <topology evidence="1">Multi-pass membrane protein</topology>
    </subcellularLocation>
</comment>
<sequence>MNYIIPNPEKVFVYVYSASVLPGMVPWLVLLTSQIRFRQQNKEKLVGHPFKSILFPWVNYATLLFLACVLIGMAINPDTRLSLIVGAIFLGGVSLLYFIIRLFNNRNGKV</sequence>
<dbReference type="PANTHER" id="PTHR43495">
    <property type="entry name" value="GABA PERMEASE"/>
    <property type="match status" value="1"/>
</dbReference>
<dbReference type="Pfam" id="PF00324">
    <property type="entry name" value="AA_permease"/>
    <property type="match status" value="1"/>
</dbReference>
<keyword evidence="2" id="KW-0813">Transport</keyword>
<evidence type="ECO:0000256" key="2">
    <source>
        <dbReference type="ARBA" id="ARBA00022448"/>
    </source>
</evidence>
<dbReference type="EMBL" id="UGTZ01000001">
    <property type="protein sequence ID" value="SUC33405.1"/>
    <property type="molecule type" value="Genomic_DNA"/>
</dbReference>
<dbReference type="GO" id="GO:0016020">
    <property type="term" value="C:membrane"/>
    <property type="evidence" value="ECO:0007669"/>
    <property type="project" value="UniProtKB-SubCell"/>
</dbReference>
<evidence type="ECO:0000256" key="1">
    <source>
        <dbReference type="ARBA" id="ARBA00004141"/>
    </source>
</evidence>
<keyword evidence="5 6" id="KW-0472">Membrane</keyword>
<protein>
    <submittedName>
        <fullName evidence="8">Probable transport protein YifK</fullName>
    </submittedName>
</protein>
<name>A0A379FXG9_PRORE</name>
<dbReference type="PANTHER" id="PTHR43495:SF7">
    <property type="entry name" value="TRANSPORT PROTEIN YIFK-RELATED"/>
    <property type="match status" value="1"/>
</dbReference>
<evidence type="ECO:0000256" key="4">
    <source>
        <dbReference type="ARBA" id="ARBA00022989"/>
    </source>
</evidence>
<evidence type="ECO:0000259" key="7">
    <source>
        <dbReference type="Pfam" id="PF00324"/>
    </source>
</evidence>
<dbReference type="AlphaFoldDB" id="A0A379FXG9"/>